<feature type="region of interest" description="Disordered" evidence="2">
    <location>
        <begin position="701"/>
        <end position="749"/>
    </location>
</feature>
<dbReference type="GO" id="GO:0016887">
    <property type="term" value="F:ATP hydrolysis activity"/>
    <property type="evidence" value="ECO:0007669"/>
    <property type="project" value="InterPro"/>
</dbReference>
<feature type="coiled-coil region" evidence="1">
    <location>
        <begin position="635"/>
        <end position="662"/>
    </location>
</feature>
<evidence type="ECO:0000313" key="4">
    <source>
        <dbReference type="EMBL" id="RCK78752.1"/>
    </source>
</evidence>
<feature type="compositionally biased region" description="Basic and acidic residues" evidence="2">
    <location>
        <begin position="737"/>
        <end position="749"/>
    </location>
</feature>
<dbReference type="Proteomes" id="UP000252355">
    <property type="component" value="Unassembled WGS sequence"/>
</dbReference>
<reference evidence="4 5" key="1">
    <citation type="submission" date="2018-05" db="EMBL/GenBank/DDBJ databases">
        <title>A metagenomic window into the 2 km-deep terrestrial subsurface aquifer revealed taxonomically and functionally diverse microbial community comprising novel uncultured bacterial lineages.</title>
        <authorList>
            <person name="Kadnikov V.V."/>
            <person name="Mardanov A.V."/>
            <person name="Beletsky A.V."/>
            <person name="Banks D."/>
            <person name="Pimenov N.V."/>
            <person name="Frank Y.A."/>
            <person name="Karnachuk O.V."/>
            <person name="Ravin N.V."/>
        </authorList>
    </citation>
    <scope>NUCLEOTIDE SEQUENCE [LARGE SCALE GENOMIC DNA]</scope>
    <source>
        <strain evidence="4">BY5</strain>
    </source>
</reference>
<dbReference type="SUPFAM" id="SSF52540">
    <property type="entry name" value="P-loop containing nucleoside triphosphate hydrolases"/>
    <property type="match status" value="1"/>
</dbReference>
<dbReference type="Gene3D" id="3.40.50.300">
    <property type="entry name" value="P-loop containing nucleotide triphosphate hydrolases"/>
    <property type="match status" value="2"/>
</dbReference>
<feature type="coiled-coil region" evidence="1">
    <location>
        <begin position="557"/>
        <end position="603"/>
    </location>
</feature>
<feature type="region of interest" description="Disordered" evidence="2">
    <location>
        <begin position="313"/>
        <end position="341"/>
    </location>
</feature>
<proteinExistence type="predicted"/>
<dbReference type="PANTHER" id="PTHR32114:SF2">
    <property type="entry name" value="ABC TRANSPORTER ABCH.3"/>
    <property type="match status" value="1"/>
</dbReference>
<feature type="domain" description="Rad50/SbcC-type AAA" evidence="3">
    <location>
        <begin position="5"/>
        <end position="215"/>
    </location>
</feature>
<feature type="compositionally biased region" description="Low complexity" evidence="2">
    <location>
        <begin position="331"/>
        <end position="341"/>
    </location>
</feature>
<keyword evidence="1" id="KW-0175">Coiled coil</keyword>
<keyword evidence="4" id="KW-0378">Hydrolase</keyword>
<feature type="coiled-coil region" evidence="1">
    <location>
        <begin position="1023"/>
        <end position="1054"/>
    </location>
</feature>
<evidence type="ECO:0000256" key="1">
    <source>
        <dbReference type="SAM" id="Coils"/>
    </source>
</evidence>
<dbReference type="GO" id="GO:0006302">
    <property type="term" value="P:double-strand break repair"/>
    <property type="evidence" value="ECO:0007669"/>
    <property type="project" value="InterPro"/>
</dbReference>
<dbReference type="InterPro" id="IPR027417">
    <property type="entry name" value="P-loop_NTPase"/>
</dbReference>
<dbReference type="EMBL" id="QOQW01000019">
    <property type="protein sequence ID" value="RCK78752.1"/>
    <property type="molecule type" value="Genomic_DNA"/>
</dbReference>
<evidence type="ECO:0000259" key="3">
    <source>
        <dbReference type="Pfam" id="PF13476"/>
    </source>
</evidence>
<feature type="coiled-coil region" evidence="1">
    <location>
        <begin position="437"/>
        <end position="492"/>
    </location>
</feature>
<dbReference type="InterPro" id="IPR038729">
    <property type="entry name" value="Rad50/SbcC_AAA"/>
</dbReference>
<feature type="coiled-coil region" evidence="1">
    <location>
        <begin position="884"/>
        <end position="959"/>
    </location>
</feature>
<feature type="region of interest" description="Disordered" evidence="2">
    <location>
        <begin position="811"/>
        <end position="833"/>
    </location>
</feature>
<sequence length="1286" mass="141633">MKILKLRLTNLNSLKGSFEIDFTDRELTAGGIFAITGRTGSGKTTILDAISLALFGETPRLGRGADTEELMTRGTGRSEAIVEFSTRVDGRTLVFRATWERRRARGRPDGRVQDATMKLDQITPRQPGDAWDADGHQKMRTAIEQITGLDFKRFTRTCLLAQGQFAAFLEADLDERGKILEQITGTEIYSELSKAAYRRDKQEQERLDLLRQRLQGVILMPDEGFQALRERTDALVRERQALEDARLTIARQIQWVEQFENLVQSRQSLEASQQALAAERAAAAADLARLAEARRAEPLRPLFAQQEAARQAAAEQEAALAETRRRRPEAQAEQAQAEQACRAAQTDLDAFTVEARGRRELIGRVRQLDQQRAGLAEQHAQALQQKNALTNHLATLESEIAATTDAIARLAEQQADVAQRLAARQADAFLGSDLKALRELTATRVALERRRRDLETELARTAKELAREEKKVRQLEAEIEKAEVAVAERQTAHDQAAAALAREFPQATAASLKKVVETAQKQEAHALALCECGEEIRERRKVQADHETNRQQRAADLATAQHLVETLEKQREHAEQVIKELEARQARAELEASLEEHRRTLRDGEPCPLCGATEHPYAANRDHGPLDPDRLATEMKAARQALKKLDAELKKARQAEQQLVADRGADEATSQAHAKAIASLEKKWERTVAHLEATLLAAAAGDQGGEADRHPAPPVGAAAPDREPLGAGSSLAAPDRPSGRDEEDRDARHRLSPDDEAALNRLVAAAGQQVAAAQAAFDRYTAAVESRNQAEADLNTARSVAQELATRLADARGARDTAATRQQALQRQRDDGQTQLAELEDRLLQTLATYGITALDDDLLPTLEARWQSYQADQARQAALAQDEQRARQTLAAAQARKEGLTAQLAALEGTLADLARRLNELDSERRTLFGDRDPAAEEDRLEAELAARQQRVQATQQAAQEARLKVETLTTTEAWQANELRARQAAVAAASQAVADALATAGYPDETTARAALLPPAECQRLADLEKRLDEKATRLQGELAQVTRQIAEQEAARPTDRSLADLRAEEAALIERQAAKADEWQASATALATQENLRQQHAQLQQEIAAAEQARRPWAKLSELIGSADGKAFQTFAQGLTFGSLVYLANQQLQRLNHRYLLTNVGLELRVIDRFISETRATVKNLSGGEKFLASLALALGLAQMVGQNHQMDTLFIDEGFGSLDPQTLQIAMDALCTLPEQDKLVGLISHVEAIRDRLPARIEVQREGGGFSTIQGPGCRRLSTSNN</sequence>
<gene>
    <name evidence="4" type="ORF">OZSIB_1105</name>
</gene>
<dbReference type="GO" id="GO:0004527">
    <property type="term" value="F:exonuclease activity"/>
    <property type="evidence" value="ECO:0007669"/>
    <property type="project" value="UniProtKB-KW"/>
</dbReference>
<keyword evidence="4" id="KW-0269">Exonuclease</keyword>
<dbReference type="Pfam" id="PF13476">
    <property type="entry name" value="AAA_23"/>
    <property type="match status" value="1"/>
</dbReference>
<dbReference type="Pfam" id="PF13558">
    <property type="entry name" value="SbcC_Walker_B"/>
    <property type="match status" value="1"/>
</dbReference>
<name>A0A367ZMZ3_9BACT</name>
<feature type="coiled-coil region" evidence="1">
    <location>
        <begin position="1085"/>
        <end position="1112"/>
    </location>
</feature>
<evidence type="ECO:0000313" key="5">
    <source>
        <dbReference type="Proteomes" id="UP000252355"/>
    </source>
</evidence>
<feature type="compositionally biased region" description="Low complexity" evidence="2">
    <location>
        <begin position="816"/>
        <end position="826"/>
    </location>
</feature>
<dbReference type="PANTHER" id="PTHR32114">
    <property type="entry name" value="ABC TRANSPORTER ABCH.3"/>
    <property type="match status" value="1"/>
</dbReference>
<organism evidence="4 5">
    <name type="scientific">Candidatus Ozemobacter sibiricus</name>
    <dbReference type="NCBI Taxonomy" id="2268124"/>
    <lineage>
        <taxon>Bacteria</taxon>
        <taxon>Candidatus Ozemobacteria</taxon>
        <taxon>Candidatus Ozemobacterales</taxon>
        <taxon>Candidatus Ozemobacteraceae</taxon>
        <taxon>Candidatus Ozemobacter</taxon>
    </lineage>
</organism>
<evidence type="ECO:0000256" key="2">
    <source>
        <dbReference type="SAM" id="MobiDB-lite"/>
    </source>
</evidence>
<keyword evidence="4" id="KW-0540">Nuclease</keyword>
<accession>A0A367ZMZ3</accession>
<protein>
    <submittedName>
        <fullName evidence="4">Exonuclease SbcC</fullName>
    </submittedName>
</protein>
<comment type="caution">
    <text evidence="4">The sequence shown here is derived from an EMBL/GenBank/DDBJ whole genome shotgun (WGS) entry which is preliminary data.</text>
</comment>